<keyword evidence="4" id="KW-0862">Zinc</keyword>
<evidence type="ECO:0000256" key="7">
    <source>
        <dbReference type="SAM" id="MobiDB-lite"/>
    </source>
</evidence>
<dbReference type="Gene3D" id="3.30.160.60">
    <property type="entry name" value="Classic Zinc Finger"/>
    <property type="match status" value="1"/>
</dbReference>
<dbReference type="GO" id="GO:0008270">
    <property type="term" value="F:zinc ion binding"/>
    <property type="evidence" value="ECO:0007669"/>
    <property type="project" value="UniProtKB-KW"/>
</dbReference>
<gene>
    <name evidence="9" type="ORF">AMTR_s00019p00212840</name>
</gene>
<dbReference type="InterPro" id="IPR036236">
    <property type="entry name" value="Znf_C2H2_sf"/>
</dbReference>
<dbReference type="Gramene" id="ERN07291">
    <property type="protein sequence ID" value="ERN07291"/>
    <property type="gene ID" value="AMTR_s00019p00212840"/>
</dbReference>
<dbReference type="Proteomes" id="UP000017836">
    <property type="component" value="Unassembled WGS sequence"/>
</dbReference>
<feature type="compositionally biased region" description="Gly residues" evidence="7">
    <location>
        <begin position="78"/>
        <end position="90"/>
    </location>
</feature>
<dbReference type="STRING" id="13333.W1PI41"/>
<protein>
    <recommendedName>
        <fullName evidence="8">C2H2-type domain-containing protein</fullName>
    </recommendedName>
</protein>
<evidence type="ECO:0000313" key="9">
    <source>
        <dbReference type="EMBL" id="ERN07291.1"/>
    </source>
</evidence>
<keyword evidence="2" id="KW-0479">Metal-binding</keyword>
<dbReference type="AlphaFoldDB" id="W1PI41"/>
<feature type="domain" description="C2H2-type" evidence="8">
    <location>
        <begin position="38"/>
        <end position="65"/>
    </location>
</feature>
<comment type="subcellular location">
    <subcellularLocation>
        <location evidence="1">Nucleus</location>
    </subcellularLocation>
</comment>
<dbReference type="GO" id="GO:0005634">
    <property type="term" value="C:nucleus"/>
    <property type="evidence" value="ECO:0007669"/>
    <property type="project" value="UniProtKB-SubCell"/>
</dbReference>
<sequence>MEEHFNPETTIIRKSSPPPSLSLELGLEQPYDLEPRVFPCNYCHRKFYSSQALGGHQNAHKLERSLVKRAQRSSSALGGSGDSGSSGLGLGLRPHSMAQEVSGSRNWPQRIEPTGSRHASVGTLEEGFGVDGRREKVGFGSSEGERSWRNGGGTREDVPKLDLSLRL</sequence>
<evidence type="ECO:0000256" key="5">
    <source>
        <dbReference type="ARBA" id="ARBA00023242"/>
    </source>
</evidence>
<dbReference type="HOGENOM" id="CLU_119247_2_1_1"/>
<dbReference type="PROSITE" id="PS50157">
    <property type="entry name" value="ZINC_FINGER_C2H2_2"/>
    <property type="match status" value="1"/>
</dbReference>
<evidence type="ECO:0000256" key="3">
    <source>
        <dbReference type="ARBA" id="ARBA00022771"/>
    </source>
</evidence>
<reference evidence="10" key="1">
    <citation type="journal article" date="2013" name="Science">
        <title>The Amborella genome and the evolution of flowering plants.</title>
        <authorList>
            <consortium name="Amborella Genome Project"/>
        </authorList>
    </citation>
    <scope>NUCLEOTIDE SEQUENCE [LARGE SCALE GENOMIC DNA]</scope>
</reference>
<dbReference type="PANTHER" id="PTHR47287:SF17">
    <property type="entry name" value="C2H2 AND C2HC ZINC FINGERS SUPERFAMILY PROTEIN"/>
    <property type="match status" value="1"/>
</dbReference>
<dbReference type="GO" id="GO:0009788">
    <property type="term" value="P:negative regulation of abscisic acid-activated signaling pathway"/>
    <property type="evidence" value="ECO:0007669"/>
    <property type="project" value="InterPro"/>
</dbReference>
<dbReference type="eggNOG" id="ENOG502S25C">
    <property type="taxonomic scope" value="Eukaryota"/>
</dbReference>
<dbReference type="KEGG" id="atr:18435509"/>
<dbReference type="EMBL" id="KI393807">
    <property type="protein sequence ID" value="ERN07291.1"/>
    <property type="molecule type" value="Genomic_DNA"/>
</dbReference>
<proteinExistence type="predicted"/>
<accession>W1PI41</accession>
<dbReference type="PROSITE" id="PS00028">
    <property type="entry name" value="ZINC_FINGER_C2H2_1"/>
    <property type="match status" value="1"/>
</dbReference>
<dbReference type="InterPro" id="IPR013087">
    <property type="entry name" value="Znf_C2H2_type"/>
</dbReference>
<evidence type="ECO:0000259" key="8">
    <source>
        <dbReference type="PROSITE" id="PS50157"/>
    </source>
</evidence>
<dbReference type="InterPro" id="IPR044246">
    <property type="entry name" value="ZFP3-like"/>
</dbReference>
<evidence type="ECO:0000256" key="6">
    <source>
        <dbReference type="PROSITE-ProRule" id="PRU00042"/>
    </source>
</evidence>
<dbReference type="SUPFAM" id="SSF57667">
    <property type="entry name" value="beta-beta-alpha zinc fingers"/>
    <property type="match status" value="1"/>
</dbReference>
<name>W1PI41_AMBTC</name>
<organism evidence="9 10">
    <name type="scientific">Amborella trichopoda</name>
    <dbReference type="NCBI Taxonomy" id="13333"/>
    <lineage>
        <taxon>Eukaryota</taxon>
        <taxon>Viridiplantae</taxon>
        <taxon>Streptophyta</taxon>
        <taxon>Embryophyta</taxon>
        <taxon>Tracheophyta</taxon>
        <taxon>Spermatophyta</taxon>
        <taxon>Magnoliopsida</taxon>
        <taxon>Amborellales</taxon>
        <taxon>Amborellaceae</taxon>
        <taxon>Amborella</taxon>
    </lineage>
</organism>
<dbReference type="OrthoDB" id="1933825at2759"/>
<keyword evidence="10" id="KW-1185">Reference proteome</keyword>
<evidence type="ECO:0000256" key="1">
    <source>
        <dbReference type="ARBA" id="ARBA00004123"/>
    </source>
</evidence>
<evidence type="ECO:0000256" key="4">
    <source>
        <dbReference type="ARBA" id="ARBA00022833"/>
    </source>
</evidence>
<dbReference type="GO" id="GO:0060862">
    <property type="term" value="P:negative regulation of floral organ abscission"/>
    <property type="evidence" value="ECO:0007669"/>
    <property type="project" value="EnsemblPlants"/>
</dbReference>
<evidence type="ECO:0000313" key="10">
    <source>
        <dbReference type="Proteomes" id="UP000017836"/>
    </source>
</evidence>
<keyword evidence="5" id="KW-0539">Nucleus</keyword>
<feature type="region of interest" description="Disordered" evidence="7">
    <location>
        <begin position="67"/>
        <end position="167"/>
    </location>
</feature>
<feature type="region of interest" description="Disordered" evidence="7">
    <location>
        <begin position="1"/>
        <end position="21"/>
    </location>
</feature>
<dbReference type="PANTHER" id="PTHR47287">
    <property type="entry name" value="C2H2 AND C2HC ZINC FINGERS SUPERFAMILY PROTEIN"/>
    <property type="match status" value="1"/>
</dbReference>
<feature type="compositionally biased region" description="Basic and acidic residues" evidence="7">
    <location>
        <begin position="131"/>
        <end position="167"/>
    </location>
</feature>
<keyword evidence="3 6" id="KW-0863">Zinc-finger</keyword>
<evidence type="ECO:0000256" key="2">
    <source>
        <dbReference type="ARBA" id="ARBA00022723"/>
    </source>
</evidence>